<dbReference type="EMBL" id="CAJNDS010002288">
    <property type="protein sequence ID" value="CAE7412221.1"/>
    <property type="molecule type" value="Genomic_DNA"/>
</dbReference>
<gene>
    <name evidence="1" type="primary">Ttc8</name>
    <name evidence="1" type="ORF">SNAT2548_LOCUS22419</name>
</gene>
<dbReference type="Proteomes" id="UP000604046">
    <property type="component" value="Unassembled WGS sequence"/>
</dbReference>
<comment type="caution">
    <text evidence="1">The sequence shown here is derived from an EMBL/GenBank/DDBJ whole genome shotgun (WGS) entry which is preliminary data.</text>
</comment>
<dbReference type="InterPro" id="IPR029063">
    <property type="entry name" value="SAM-dependent_MTases_sf"/>
</dbReference>
<dbReference type="Gene3D" id="3.40.50.150">
    <property type="entry name" value="Vaccinia Virus protein VP39"/>
    <property type="match status" value="1"/>
</dbReference>
<sequence length="221" mass="24344">MRRLLASAQATFACIHQGHTSNANPRLLHHFMFTGSHLVFSLLDRLDCRIWSAVSTQQPSPFWMRLLPSSFSEANTVRGRRQFHRDGAFQDLLQDLLKAGNSTDSSFRFVEVGASLGGCTFHVLTSVRASVAVAVEPYQPTVEAMKQTASWNGLGNRLTVHQTFVSEGQGACRISSLQNNHETRAPHWDFGQEEFPAGTATECAVATLEHILTSTLGTSEL</sequence>
<dbReference type="SUPFAM" id="SSF53335">
    <property type="entry name" value="S-adenosyl-L-methionine-dependent methyltransferases"/>
    <property type="match status" value="1"/>
</dbReference>
<dbReference type="AlphaFoldDB" id="A0A812R068"/>
<organism evidence="1 2">
    <name type="scientific">Symbiodinium natans</name>
    <dbReference type="NCBI Taxonomy" id="878477"/>
    <lineage>
        <taxon>Eukaryota</taxon>
        <taxon>Sar</taxon>
        <taxon>Alveolata</taxon>
        <taxon>Dinophyceae</taxon>
        <taxon>Suessiales</taxon>
        <taxon>Symbiodiniaceae</taxon>
        <taxon>Symbiodinium</taxon>
    </lineage>
</organism>
<evidence type="ECO:0000313" key="1">
    <source>
        <dbReference type="EMBL" id="CAE7412221.1"/>
    </source>
</evidence>
<keyword evidence="2" id="KW-1185">Reference proteome</keyword>
<reference evidence="1" key="1">
    <citation type="submission" date="2021-02" db="EMBL/GenBank/DDBJ databases">
        <authorList>
            <person name="Dougan E. K."/>
            <person name="Rhodes N."/>
            <person name="Thang M."/>
            <person name="Chan C."/>
        </authorList>
    </citation>
    <scope>NUCLEOTIDE SEQUENCE</scope>
</reference>
<protein>
    <submittedName>
        <fullName evidence="1">Ttc8 protein</fullName>
    </submittedName>
</protein>
<proteinExistence type="predicted"/>
<name>A0A812R068_9DINO</name>
<accession>A0A812R068</accession>
<evidence type="ECO:0000313" key="2">
    <source>
        <dbReference type="Proteomes" id="UP000604046"/>
    </source>
</evidence>